<proteinExistence type="predicted"/>
<dbReference type="SMART" id="SM00342">
    <property type="entry name" value="HTH_ARAC"/>
    <property type="match status" value="1"/>
</dbReference>
<feature type="transmembrane region" description="Helical" evidence="4">
    <location>
        <begin position="99"/>
        <end position="121"/>
    </location>
</feature>
<evidence type="ECO:0000259" key="5">
    <source>
        <dbReference type="PROSITE" id="PS01124"/>
    </source>
</evidence>
<keyword evidence="4" id="KW-1133">Transmembrane helix</keyword>
<dbReference type="InterPro" id="IPR018062">
    <property type="entry name" value="HTH_AraC-typ_CS"/>
</dbReference>
<accession>A0A967E4Q5</accession>
<feature type="domain" description="HTH araC/xylS-type" evidence="5">
    <location>
        <begin position="263"/>
        <end position="364"/>
    </location>
</feature>
<keyword evidence="1" id="KW-0805">Transcription regulation</keyword>
<evidence type="ECO:0000313" key="7">
    <source>
        <dbReference type="Proteomes" id="UP000707206"/>
    </source>
</evidence>
<keyword evidence="7" id="KW-1185">Reference proteome</keyword>
<reference evidence="6" key="1">
    <citation type="submission" date="2019-07" db="EMBL/GenBank/DDBJ databases">
        <authorList>
            <person name="De-Chao Zhang Q."/>
        </authorList>
    </citation>
    <scope>NUCLEOTIDE SEQUENCE</scope>
    <source>
        <strain evidence="6">TP-CH-4</strain>
    </source>
</reference>
<dbReference type="InterPro" id="IPR018060">
    <property type="entry name" value="HTH_AraC"/>
</dbReference>
<protein>
    <submittedName>
        <fullName evidence="6">AraC family transcriptional regulator</fullName>
    </submittedName>
</protein>
<dbReference type="Proteomes" id="UP000707206">
    <property type="component" value="Unassembled WGS sequence"/>
</dbReference>
<dbReference type="EMBL" id="VIKU02000001">
    <property type="protein sequence ID" value="NHF57780.1"/>
    <property type="molecule type" value="Genomic_DNA"/>
</dbReference>
<feature type="transmembrane region" description="Helical" evidence="4">
    <location>
        <begin position="31"/>
        <end position="48"/>
    </location>
</feature>
<dbReference type="InterPro" id="IPR009057">
    <property type="entry name" value="Homeodomain-like_sf"/>
</dbReference>
<evidence type="ECO:0000256" key="3">
    <source>
        <dbReference type="ARBA" id="ARBA00023163"/>
    </source>
</evidence>
<keyword evidence="4" id="KW-0472">Membrane</keyword>
<evidence type="ECO:0000256" key="1">
    <source>
        <dbReference type="ARBA" id="ARBA00023015"/>
    </source>
</evidence>
<evidence type="ECO:0000313" key="6">
    <source>
        <dbReference type="EMBL" id="NHF57780.1"/>
    </source>
</evidence>
<dbReference type="PANTHER" id="PTHR43280:SF29">
    <property type="entry name" value="ARAC-FAMILY TRANSCRIPTIONAL REGULATOR"/>
    <property type="match status" value="1"/>
</dbReference>
<comment type="caution">
    <text evidence="6">The sequence shown here is derived from an EMBL/GenBank/DDBJ whole genome shotgun (WGS) entry which is preliminary data.</text>
</comment>
<keyword evidence="3" id="KW-0804">Transcription</keyword>
<dbReference type="SUPFAM" id="SSF46689">
    <property type="entry name" value="Homeodomain-like"/>
    <property type="match status" value="1"/>
</dbReference>
<feature type="transmembrane region" description="Helical" evidence="4">
    <location>
        <begin position="6"/>
        <end position="24"/>
    </location>
</feature>
<feature type="transmembrane region" description="Helical" evidence="4">
    <location>
        <begin position="207"/>
        <end position="226"/>
    </location>
</feature>
<keyword evidence="2" id="KW-0238">DNA-binding</keyword>
<feature type="transmembrane region" description="Helical" evidence="4">
    <location>
        <begin position="68"/>
        <end position="87"/>
    </location>
</feature>
<gene>
    <name evidence="6" type="ORF">FK220_000405</name>
</gene>
<evidence type="ECO:0000256" key="2">
    <source>
        <dbReference type="ARBA" id="ARBA00023125"/>
    </source>
</evidence>
<dbReference type="PROSITE" id="PS00041">
    <property type="entry name" value="HTH_ARAC_FAMILY_1"/>
    <property type="match status" value="1"/>
</dbReference>
<dbReference type="PANTHER" id="PTHR43280">
    <property type="entry name" value="ARAC-FAMILY TRANSCRIPTIONAL REGULATOR"/>
    <property type="match status" value="1"/>
</dbReference>
<sequence>MDFIILLFLCFAFLGLVLSLLFLLKKKGDRFANAILAIYTFLFATELLNNSLRWSGRIKEELFIHFNLAHFPLWTLYGPLVFIYVRRVVTEKGLRWKDLWFLIPTLIIVATLSPFYLMGTAEKARVVQEGTVFNYVSWPSYGIWLVIALLFFYAFFTYFSFWRSKKVGFRENKWMKWFVGSYFGFSFMFALYIFLTRFNLMDPKFDYFVDIIIVFFIGMLAFFGFVQPEVFEGKSIQKILPFIKYQKTGLSEALSLEMKKKLIRIMEVEQPYLNNELRLDDLSRLMNLSRNHTSQIINEHFNLSFFDFVNKYRVKEAKNLLMNNEENGLTMTQIAYDVGFNNRASFYKAFKKFTEVNPTTYRQQANAS</sequence>
<dbReference type="Pfam" id="PF12833">
    <property type="entry name" value="HTH_18"/>
    <property type="match status" value="1"/>
</dbReference>
<feature type="transmembrane region" description="Helical" evidence="4">
    <location>
        <begin position="141"/>
        <end position="162"/>
    </location>
</feature>
<dbReference type="Gene3D" id="1.10.10.60">
    <property type="entry name" value="Homeodomain-like"/>
    <property type="match status" value="2"/>
</dbReference>
<dbReference type="AlphaFoldDB" id="A0A967E4Q5"/>
<feature type="transmembrane region" description="Helical" evidence="4">
    <location>
        <begin position="174"/>
        <end position="195"/>
    </location>
</feature>
<organism evidence="6 7">
    <name type="scientific">Pelagihabitans pacificus</name>
    <dbReference type="NCBI Taxonomy" id="2696054"/>
    <lineage>
        <taxon>Bacteria</taxon>
        <taxon>Pseudomonadati</taxon>
        <taxon>Bacteroidota</taxon>
        <taxon>Flavobacteriia</taxon>
        <taxon>Flavobacteriales</taxon>
        <taxon>Flavobacteriaceae</taxon>
        <taxon>Pelagihabitans</taxon>
    </lineage>
</organism>
<dbReference type="RefSeq" id="WP_166204715.1">
    <property type="nucleotide sequence ID" value="NZ_VIKU02000001.1"/>
</dbReference>
<dbReference type="GO" id="GO:0043565">
    <property type="term" value="F:sequence-specific DNA binding"/>
    <property type="evidence" value="ECO:0007669"/>
    <property type="project" value="InterPro"/>
</dbReference>
<dbReference type="GO" id="GO:0003700">
    <property type="term" value="F:DNA-binding transcription factor activity"/>
    <property type="evidence" value="ECO:0007669"/>
    <property type="project" value="InterPro"/>
</dbReference>
<evidence type="ECO:0000256" key="4">
    <source>
        <dbReference type="SAM" id="Phobius"/>
    </source>
</evidence>
<name>A0A967E4Q5_9FLAO</name>
<dbReference type="PROSITE" id="PS01124">
    <property type="entry name" value="HTH_ARAC_FAMILY_2"/>
    <property type="match status" value="1"/>
</dbReference>
<reference evidence="6" key="2">
    <citation type="submission" date="2020-03" db="EMBL/GenBank/DDBJ databases">
        <title>Flavobacteriaceae bacterium strain TP-CH-4, a member of the family Flavobacteriaceae isolated from a deep-sea seamount.</title>
        <authorList>
            <person name="Zhang D.-C."/>
        </authorList>
    </citation>
    <scope>NUCLEOTIDE SEQUENCE</scope>
    <source>
        <strain evidence="6">TP-CH-4</strain>
    </source>
</reference>
<keyword evidence="4" id="KW-0812">Transmembrane</keyword>